<evidence type="ECO:0000313" key="11">
    <source>
        <dbReference type="Proteomes" id="UP001304419"/>
    </source>
</evidence>
<keyword evidence="11" id="KW-1185">Reference proteome</keyword>
<dbReference type="Proteomes" id="UP000646877">
    <property type="component" value="Unassembled WGS sequence"/>
</dbReference>
<evidence type="ECO:0000313" key="8">
    <source>
        <dbReference type="EMBL" id="NLR22326.1"/>
    </source>
</evidence>
<dbReference type="PANTHER" id="PTHR12117:SF0">
    <property type="entry name" value="PROLYL 3-HYDROXYLASE OGFOD1"/>
    <property type="match status" value="1"/>
</dbReference>
<dbReference type="EMBL" id="WEIA01000008">
    <property type="protein sequence ID" value="NLR22326.1"/>
    <property type="molecule type" value="Genomic_DNA"/>
</dbReference>
<reference evidence="8" key="1">
    <citation type="submission" date="2019-10" db="EMBL/GenBank/DDBJ databases">
        <authorList>
            <person name="Paulsen S."/>
        </authorList>
    </citation>
    <scope>NUCLEOTIDE SEQUENCE</scope>
    <source>
        <strain evidence="8">LMG 19692</strain>
    </source>
</reference>
<evidence type="ECO:0000256" key="5">
    <source>
        <dbReference type="ARBA" id="ARBA00023002"/>
    </source>
</evidence>
<evidence type="ECO:0000256" key="4">
    <source>
        <dbReference type="ARBA" id="ARBA00022964"/>
    </source>
</evidence>
<evidence type="ECO:0000256" key="6">
    <source>
        <dbReference type="ARBA" id="ARBA00023004"/>
    </source>
</evidence>
<keyword evidence="3" id="KW-0847">Vitamin C</keyword>
<dbReference type="SMART" id="SM00702">
    <property type="entry name" value="P4Hc"/>
    <property type="match status" value="1"/>
</dbReference>
<evidence type="ECO:0000313" key="9">
    <source>
        <dbReference type="EMBL" id="WOX27934.1"/>
    </source>
</evidence>
<dbReference type="GO" id="GO:0031543">
    <property type="term" value="F:peptidyl-proline dioxygenase activity"/>
    <property type="evidence" value="ECO:0007669"/>
    <property type="project" value="TreeGrafter"/>
</dbReference>
<sequence length="229" mass="25649">MLQLSQQQQTELQQKLSNEGFARIENILDDTNAQHLHECLCNLDYQLALFHNGAAKSVKDSDILALTPQEQQALLEDIHSYASRGVGFMYGRHSIESTSPEALKKLYNNLNSSAVQSCFSAISGQNIIRTSAQATRFIGGQYLTRHNDIVEAEGRVYAYVLSLSKSWHPDWGGLLQFFERDGTPTKSYAPKFNSLVVFDVSKIHSVTYVAPFAKAPRLSVTGWFRTIDT</sequence>
<keyword evidence="4" id="KW-0223">Dioxygenase</keyword>
<dbReference type="InterPro" id="IPR051842">
    <property type="entry name" value="uS12_prolyl_hydroxylase"/>
</dbReference>
<evidence type="ECO:0000313" key="10">
    <source>
        <dbReference type="Proteomes" id="UP000646877"/>
    </source>
</evidence>
<feature type="domain" description="Fe2OG dioxygenase" evidence="7">
    <location>
        <begin position="128"/>
        <end position="226"/>
    </location>
</feature>
<evidence type="ECO:0000259" key="7">
    <source>
        <dbReference type="PROSITE" id="PS51471"/>
    </source>
</evidence>
<gene>
    <name evidence="8" type="ORF">F9Y85_13520</name>
    <name evidence="9" type="ORF">R5H13_14940</name>
</gene>
<accession>A0A8I2KN43</accession>
<proteinExistence type="predicted"/>
<dbReference type="Gene3D" id="2.60.120.620">
    <property type="entry name" value="q2cbj1_9rhob like domain"/>
    <property type="match status" value="1"/>
</dbReference>
<keyword evidence="2" id="KW-0479">Metal-binding</keyword>
<evidence type="ECO:0000256" key="2">
    <source>
        <dbReference type="ARBA" id="ARBA00022723"/>
    </source>
</evidence>
<dbReference type="GeneID" id="67502855"/>
<dbReference type="GO" id="GO:0006449">
    <property type="term" value="P:regulation of translational termination"/>
    <property type="evidence" value="ECO:0007669"/>
    <property type="project" value="TreeGrafter"/>
</dbReference>
<reference evidence="9 11" key="2">
    <citation type="submission" date="2023-10" db="EMBL/GenBank/DDBJ databases">
        <title>To unveil natural product biosynthetic capacity in Pseudoalteromonas.</title>
        <authorList>
            <person name="Wang J."/>
        </authorList>
    </citation>
    <scope>NUCLEOTIDE SEQUENCE [LARGE SCALE GENOMIC DNA]</scope>
    <source>
        <strain evidence="9 11">DSM 15914</strain>
    </source>
</reference>
<dbReference type="PROSITE" id="PS51471">
    <property type="entry name" value="FE2OG_OXY"/>
    <property type="match status" value="1"/>
</dbReference>
<dbReference type="PANTHER" id="PTHR12117">
    <property type="entry name" value="HISTONE ACETYLTRANSFERASE COMPLEX"/>
    <property type="match status" value="1"/>
</dbReference>
<dbReference type="InterPro" id="IPR006620">
    <property type="entry name" value="Pro_4_hyd_alph"/>
</dbReference>
<dbReference type="EMBL" id="CP137578">
    <property type="protein sequence ID" value="WOX27934.1"/>
    <property type="molecule type" value="Genomic_DNA"/>
</dbReference>
<evidence type="ECO:0000256" key="3">
    <source>
        <dbReference type="ARBA" id="ARBA00022896"/>
    </source>
</evidence>
<dbReference type="Proteomes" id="UP001304419">
    <property type="component" value="Chromosome 1"/>
</dbReference>
<dbReference type="AlphaFoldDB" id="A0A8I2KN43"/>
<dbReference type="InterPro" id="IPR005123">
    <property type="entry name" value="Oxoglu/Fe-dep_dioxygenase_dom"/>
</dbReference>
<dbReference type="GO" id="GO:0005506">
    <property type="term" value="F:iron ion binding"/>
    <property type="evidence" value="ECO:0007669"/>
    <property type="project" value="InterPro"/>
</dbReference>
<keyword evidence="6" id="KW-0408">Iron</keyword>
<dbReference type="GO" id="GO:0005737">
    <property type="term" value="C:cytoplasm"/>
    <property type="evidence" value="ECO:0007669"/>
    <property type="project" value="TreeGrafter"/>
</dbReference>
<comment type="cofactor">
    <cofactor evidence="1">
        <name>L-ascorbate</name>
        <dbReference type="ChEBI" id="CHEBI:38290"/>
    </cofactor>
</comment>
<dbReference type="Pfam" id="PF13661">
    <property type="entry name" value="2OG-FeII_Oxy_4"/>
    <property type="match status" value="1"/>
</dbReference>
<protein>
    <submittedName>
        <fullName evidence="9">2OG-Fe(II) oxygenase family protein</fullName>
    </submittedName>
    <submittedName>
        <fullName evidence="8">Proline hydroxylase</fullName>
    </submittedName>
</protein>
<dbReference type="RefSeq" id="WP_193522049.1">
    <property type="nucleotide sequence ID" value="NZ_CBCSDF010000011.1"/>
</dbReference>
<organism evidence="8 10">
    <name type="scientific">Pseudoalteromonas maricaloris</name>
    <dbReference type="NCBI Taxonomy" id="184924"/>
    <lineage>
        <taxon>Bacteria</taxon>
        <taxon>Pseudomonadati</taxon>
        <taxon>Pseudomonadota</taxon>
        <taxon>Gammaproteobacteria</taxon>
        <taxon>Alteromonadales</taxon>
        <taxon>Pseudoalteromonadaceae</taxon>
        <taxon>Pseudoalteromonas</taxon>
    </lineage>
</organism>
<keyword evidence="5" id="KW-0560">Oxidoreductase</keyword>
<name>A0A8I2KN43_9GAMM</name>
<evidence type="ECO:0000256" key="1">
    <source>
        <dbReference type="ARBA" id="ARBA00001961"/>
    </source>
</evidence>
<dbReference type="InterPro" id="IPR039558">
    <property type="entry name" value="TPA1/OFD1_N"/>
</dbReference>
<dbReference type="GO" id="GO:0031418">
    <property type="term" value="F:L-ascorbic acid binding"/>
    <property type="evidence" value="ECO:0007669"/>
    <property type="project" value="UniProtKB-KW"/>
</dbReference>